<keyword evidence="2" id="KW-1185">Reference proteome</keyword>
<dbReference type="EMBL" id="CM029042">
    <property type="protein sequence ID" value="KAG2618773.1"/>
    <property type="molecule type" value="Genomic_DNA"/>
</dbReference>
<gene>
    <name evidence="1" type="ORF">PVAP13_3NG141307</name>
</gene>
<accession>A0A8T0UCW4</accession>
<dbReference type="Proteomes" id="UP000823388">
    <property type="component" value="Chromosome 3N"/>
</dbReference>
<comment type="caution">
    <text evidence="1">The sequence shown here is derived from an EMBL/GenBank/DDBJ whole genome shotgun (WGS) entry which is preliminary data.</text>
</comment>
<evidence type="ECO:0000313" key="2">
    <source>
        <dbReference type="Proteomes" id="UP000823388"/>
    </source>
</evidence>
<sequence length="99" mass="10405">MASQSSVVLLNNEPGVGHHLVVSPIYLFLLPGGELLDVGVEVGEELSDAVQQEAVCTIAVVASPDIALRAWLPSAPPSSWGSPLSFLDEDEIFILVIPA</sequence>
<dbReference type="AlphaFoldDB" id="A0A8T0UCW4"/>
<evidence type="ECO:0000313" key="1">
    <source>
        <dbReference type="EMBL" id="KAG2618773.1"/>
    </source>
</evidence>
<name>A0A8T0UCW4_PANVG</name>
<proteinExistence type="predicted"/>
<organism evidence="1 2">
    <name type="scientific">Panicum virgatum</name>
    <name type="common">Blackwell switchgrass</name>
    <dbReference type="NCBI Taxonomy" id="38727"/>
    <lineage>
        <taxon>Eukaryota</taxon>
        <taxon>Viridiplantae</taxon>
        <taxon>Streptophyta</taxon>
        <taxon>Embryophyta</taxon>
        <taxon>Tracheophyta</taxon>
        <taxon>Spermatophyta</taxon>
        <taxon>Magnoliopsida</taxon>
        <taxon>Liliopsida</taxon>
        <taxon>Poales</taxon>
        <taxon>Poaceae</taxon>
        <taxon>PACMAD clade</taxon>
        <taxon>Panicoideae</taxon>
        <taxon>Panicodae</taxon>
        <taxon>Paniceae</taxon>
        <taxon>Panicinae</taxon>
        <taxon>Panicum</taxon>
        <taxon>Panicum sect. Hiantes</taxon>
    </lineage>
</organism>
<reference evidence="1" key="1">
    <citation type="submission" date="2020-05" db="EMBL/GenBank/DDBJ databases">
        <title>WGS assembly of Panicum virgatum.</title>
        <authorList>
            <person name="Lovell J.T."/>
            <person name="Jenkins J."/>
            <person name="Shu S."/>
            <person name="Juenger T.E."/>
            <person name="Schmutz J."/>
        </authorList>
    </citation>
    <scope>NUCLEOTIDE SEQUENCE</scope>
    <source>
        <strain evidence="1">AP13</strain>
    </source>
</reference>
<protein>
    <submittedName>
        <fullName evidence="1">Uncharacterized protein</fullName>
    </submittedName>
</protein>